<dbReference type="HOGENOM" id="CLU_3045502_0_0_10"/>
<reference evidence="1 2" key="1">
    <citation type="journal article" date="2015" name="Genome Announc.">
        <title>Complete Genome Sequence of the Novel Leech Symbiont Mucinivorans hirudinis M3T.</title>
        <authorList>
            <person name="Nelson M.C."/>
            <person name="Bomar L."/>
            <person name="Graf J."/>
        </authorList>
    </citation>
    <scope>NUCLEOTIDE SEQUENCE [LARGE SCALE GENOMIC DNA]</scope>
    <source>
        <strain evidence="2">M3</strain>
    </source>
</reference>
<dbReference type="EMBL" id="HG934468">
    <property type="protein sequence ID" value="CDN31393.1"/>
    <property type="molecule type" value="Genomic_DNA"/>
</dbReference>
<protein>
    <submittedName>
        <fullName evidence="1">Uncharacterized protein</fullName>
    </submittedName>
</protein>
<dbReference type="STRING" id="1433126.BN938_1304"/>
<evidence type="ECO:0000313" key="2">
    <source>
        <dbReference type="Proteomes" id="UP000027616"/>
    </source>
</evidence>
<dbReference type="AlphaFoldDB" id="A0A060RC93"/>
<gene>
    <name evidence="1" type="ORF">BN938_1304</name>
</gene>
<organism evidence="1 2">
    <name type="scientific">Mucinivorans hirudinis</name>
    <dbReference type="NCBI Taxonomy" id="1433126"/>
    <lineage>
        <taxon>Bacteria</taxon>
        <taxon>Pseudomonadati</taxon>
        <taxon>Bacteroidota</taxon>
        <taxon>Bacteroidia</taxon>
        <taxon>Bacteroidales</taxon>
        <taxon>Rikenellaceae</taxon>
        <taxon>Mucinivorans</taxon>
    </lineage>
</organism>
<sequence>MDAVARLRPQRQGRDLSFSCFFVLSVEWSGVEWSGVEWSGVEWASNAIYLCQTM</sequence>
<keyword evidence="2" id="KW-1185">Reference proteome</keyword>
<proteinExistence type="predicted"/>
<accession>A0A060RC93</accession>
<evidence type="ECO:0000313" key="1">
    <source>
        <dbReference type="EMBL" id="CDN31393.1"/>
    </source>
</evidence>
<dbReference type="KEGG" id="rbc:BN938_1304"/>
<name>A0A060RC93_9BACT</name>
<dbReference type="Proteomes" id="UP000027616">
    <property type="component" value="Chromosome I"/>
</dbReference>